<feature type="domain" description="Cytochrome b5 heme-binding" evidence="4">
    <location>
        <begin position="140"/>
        <end position="216"/>
    </location>
</feature>
<keyword evidence="3" id="KW-0408">Iron</keyword>
<evidence type="ECO:0000256" key="2">
    <source>
        <dbReference type="ARBA" id="ARBA00022723"/>
    </source>
</evidence>
<accession>A0A8S1N0D7</accession>
<proteinExistence type="predicted"/>
<keyword evidence="2" id="KW-0479">Metal-binding</keyword>
<reference evidence="5" key="1">
    <citation type="submission" date="2021-01" db="EMBL/GenBank/DDBJ databases">
        <authorList>
            <consortium name="Genoscope - CEA"/>
            <person name="William W."/>
        </authorList>
    </citation>
    <scope>NUCLEOTIDE SEQUENCE</scope>
</reference>
<organism evidence="5 6">
    <name type="scientific">Paramecium sonneborni</name>
    <dbReference type="NCBI Taxonomy" id="65129"/>
    <lineage>
        <taxon>Eukaryota</taxon>
        <taxon>Sar</taxon>
        <taxon>Alveolata</taxon>
        <taxon>Ciliophora</taxon>
        <taxon>Intramacronucleata</taxon>
        <taxon>Oligohymenophorea</taxon>
        <taxon>Peniculida</taxon>
        <taxon>Parameciidae</taxon>
        <taxon>Paramecium</taxon>
    </lineage>
</organism>
<evidence type="ECO:0000256" key="3">
    <source>
        <dbReference type="ARBA" id="ARBA00023004"/>
    </source>
</evidence>
<protein>
    <recommendedName>
        <fullName evidence="4">Cytochrome b5 heme-binding domain-containing protein</fullName>
    </recommendedName>
</protein>
<keyword evidence="1" id="KW-0349">Heme</keyword>
<dbReference type="Proteomes" id="UP000692954">
    <property type="component" value="Unassembled WGS sequence"/>
</dbReference>
<sequence length="217" mass="25897">MISNPKINYITQHSPIPIFHKSKIPFHFLFKQNTYLSICLISIIWFLQMNNGEFQNLYHIHQNQVIIQKFKNMRKLESVNYQMQTILNLNKKYQETTQNIKDNNKLINQKQSIERSANSYPVTKIQSTNIQLPKKRQTQLQSYTIQEVQLHNTQEDAWIVLSDNIYDITYYIDQHPGGREQILLGIGKDATFLFLQHHPWINFHYILEKFQVGYLVK</sequence>
<dbReference type="PANTHER" id="PTHR46237:SF1">
    <property type="entry name" value="CYTOCHROME B5 REDUCTASE 4"/>
    <property type="match status" value="1"/>
</dbReference>
<dbReference type="Pfam" id="PF00173">
    <property type="entry name" value="Cyt-b5"/>
    <property type="match status" value="1"/>
</dbReference>
<dbReference type="EMBL" id="CAJJDN010000044">
    <property type="protein sequence ID" value="CAD8083216.1"/>
    <property type="molecule type" value="Genomic_DNA"/>
</dbReference>
<dbReference type="PROSITE" id="PS50255">
    <property type="entry name" value="CYTOCHROME_B5_2"/>
    <property type="match status" value="1"/>
</dbReference>
<dbReference type="AlphaFoldDB" id="A0A8S1N0D7"/>
<name>A0A8S1N0D7_9CILI</name>
<gene>
    <name evidence="5" type="ORF">PSON_ATCC_30995.1.T0440283</name>
</gene>
<keyword evidence="6" id="KW-1185">Reference proteome</keyword>
<dbReference type="GO" id="GO:0046872">
    <property type="term" value="F:metal ion binding"/>
    <property type="evidence" value="ECO:0007669"/>
    <property type="project" value="UniProtKB-KW"/>
</dbReference>
<dbReference type="GO" id="GO:0005737">
    <property type="term" value="C:cytoplasm"/>
    <property type="evidence" value="ECO:0007669"/>
    <property type="project" value="TreeGrafter"/>
</dbReference>
<comment type="caution">
    <text evidence="5">The sequence shown here is derived from an EMBL/GenBank/DDBJ whole genome shotgun (WGS) entry which is preliminary data.</text>
</comment>
<evidence type="ECO:0000313" key="6">
    <source>
        <dbReference type="Proteomes" id="UP000692954"/>
    </source>
</evidence>
<evidence type="ECO:0000313" key="5">
    <source>
        <dbReference type="EMBL" id="CAD8083216.1"/>
    </source>
</evidence>
<dbReference type="GO" id="GO:0004128">
    <property type="term" value="F:cytochrome-b5 reductase activity, acting on NAD(P)H"/>
    <property type="evidence" value="ECO:0007669"/>
    <property type="project" value="TreeGrafter"/>
</dbReference>
<evidence type="ECO:0000259" key="4">
    <source>
        <dbReference type="PROSITE" id="PS50255"/>
    </source>
</evidence>
<evidence type="ECO:0000256" key="1">
    <source>
        <dbReference type="ARBA" id="ARBA00022617"/>
    </source>
</evidence>
<dbReference type="GO" id="GO:0020037">
    <property type="term" value="F:heme binding"/>
    <property type="evidence" value="ECO:0007669"/>
    <property type="project" value="TreeGrafter"/>
</dbReference>
<dbReference type="OrthoDB" id="260519at2759"/>
<dbReference type="PANTHER" id="PTHR46237">
    <property type="entry name" value="CYTOCHROME B5 REDUCTASE 4 FAMILY MEMBER"/>
    <property type="match status" value="1"/>
</dbReference>
<dbReference type="InterPro" id="IPR001199">
    <property type="entry name" value="Cyt_B5-like_heme/steroid-bd"/>
</dbReference>
<dbReference type="InterPro" id="IPR051872">
    <property type="entry name" value="Cytochrome_b5/Flavoprotein_Rdt"/>
</dbReference>
<dbReference type="SMART" id="SM01117">
    <property type="entry name" value="Cyt-b5"/>
    <property type="match status" value="1"/>
</dbReference>